<feature type="domain" description="Aminoacyl-tRNA synthetase class Ia" evidence="11">
    <location>
        <begin position="99"/>
        <end position="175"/>
    </location>
</feature>
<protein>
    <recommendedName>
        <fullName evidence="2">leucine--tRNA ligase</fullName>
        <ecNumber evidence="2">6.1.1.4</ecNumber>
    </recommendedName>
    <alternativeName>
        <fullName evidence="8">Leucyl-tRNA synthetase</fullName>
    </alternativeName>
</protein>
<evidence type="ECO:0000256" key="1">
    <source>
        <dbReference type="ARBA" id="ARBA00005594"/>
    </source>
</evidence>
<feature type="domain" description="Leucine--tRNA ligase RagD-binding" evidence="13">
    <location>
        <begin position="1016"/>
        <end position="1092"/>
    </location>
</feature>
<feature type="domain" description="Methionyl/Valyl/Leucyl/Isoleucyl-tRNA synthetase anticodon-binding" evidence="12">
    <location>
        <begin position="873"/>
        <end position="994"/>
    </location>
</feature>
<reference evidence="15" key="2">
    <citation type="submission" date="2024-04" db="EMBL/GenBank/DDBJ databases">
        <authorList>
            <person name="Chen Y."/>
            <person name="Shah S."/>
            <person name="Dougan E. K."/>
            <person name="Thang M."/>
            <person name="Chan C."/>
        </authorList>
    </citation>
    <scope>NUCLEOTIDE SEQUENCE [LARGE SCALE GENOMIC DNA]</scope>
</reference>
<evidence type="ECO:0000313" key="15">
    <source>
        <dbReference type="EMBL" id="CAL1168474.1"/>
    </source>
</evidence>
<sequence length="1131" mass="127985">MESLSFVPGPQGPQGPGHLQGRIQRPIHRPHWPSSATPQRQPLTALTALPLIGAALVGRARHGRRSISRGLRRGRRVAVHRAAQDWTRRDQLLDIEKEMQTLWEEEKAYEMDAPEDAPEKYFVTFPFPYMNGKLHLGHAFSITKAEFAARFARLNGKRVLFPFGFHCTGMPIAAAALKLKECIAKRGDATEAEAEATEVEADQADQAAEAAEAAPGVFKGKKSKSVAKTGGLDQYDIMLALGIPEEEIPKFTDPTYWLEYFPPLAIQDMKRFGTAVDWRRTFITTDLNPYFDSFVQWHFQKLKAKYLANGKRQTIFSMTTQQPCADHDRAEGEGVNPQEYTLIKLRVKEIPAEWKEQLGDGEVYLVAATLRPETMYGQTNCFVLPEGEYGFFRTKKGEIFVCSQRSALNMYYQDLMEGDEKNGPSGPNGPTSLMSKTGQDLVGLPLDAPLCQYETIHVLPMFTISMSKGTGVVTSVPAEAPDDYVCLRDWKTRSNWREQYKVKEEWCAPDVVDILTFEDDNEDAGSSDSASAPAICEQMKIGSHREKDKLAAAKKDVYQKGFYSGIMNVGPYKGEKVADVKTKIRDELIEKGEAVAYFEPESKVVARSGDECVVALCEQWYLKYSDEAWTKRVREHVESDFEMFSDASKNALAHAVGWLGDWACSRTFGLGTKLPWDEQWLIESLSDSTIYMAYYTIAHLVESLKAEDLTEEVFDYVFCISETLPKSPGVPKDLLVKMRKEFEYWYPVDLRCSGKDLIQNHLTMSLFNHAAVWEDSKLWPRAFYCNGHVMVNSEKMSKSKGNFLTLEEAISTYSADATRIACADSGDGLQDANFSTESCGKTILRLTTLQAWAEDAKARLPTMRTGDYTFLDEIFNNEINICLENAHTAYRKMLFTDALRCVWYDLENLRSQYSILTNGDVHAEVVERLLESQTITLSPIAPHFCENLWRNVLKKDTLVVKQRWPESKEIDAFLARQYALIQGSLRSFRLQLEKFKSPKKKSKEVPPKPTHAIIFVAKNYKPWQMEVLKVLQGIELNEDNEPMEKNFMGQLREAESIKAFPKQTMKQAMPFASFVMSKEVKARGAEALELELPFDEAAMLRDLSDVIKSQLGVQELQIVSSTEEEMESADT</sequence>
<dbReference type="Pfam" id="PF24810">
    <property type="entry name" value="RBD_LARS1"/>
    <property type="match status" value="1"/>
</dbReference>
<dbReference type="EC" id="6.1.1.4" evidence="2"/>
<dbReference type="PANTHER" id="PTHR45794">
    <property type="entry name" value="LEUCYL-TRNA SYNTHETASE"/>
    <property type="match status" value="1"/>
</dbReference>
<dbReference type="InterPro" id="IPR055416">
    <property type="entry name" value="RBD_LARS1"/>
</dbReference>
<dbReference type="SUPFAM" id="SSF50677">
    <property type="entry name" value="ValRS/IleRS/LeuRS editing domain"/>
    <property type="match status" value="1"/>
</dbReference>
<evidence type="ECO:0000256" key="7">
    <source>
        <dbReference type="ARBA" id="ARBA00023146"/>
    </source>
</evidence>
<dbReference type="GO" id="GO:0006429">
    <property type="term" value="P:leucyl-tRNA aminoacylation"/>
    <property type="evidence" value="ECO:0007669"/>
    <property type="project" value="InterPro"/>
</dbReference>
<keyword evidence="4 9" id="KW-0547">Nucleotide-binding</keyword>
<dbReference type="PROSITE" id="PS00178">
    <property type="entry name" value="AA_TRNA_LIGASE_I"/>
    <property type="match status" value="1"/>
</dbReference>
<dbReference type="SUPFAM" id="SSF47323">
    <property type="entry name" value="Anticodon-binding domain of a subclass of class I aminoacyl-tRNA synthetases"/>
    <property type="match status" value="1"/>
</dbReference>
<dbReference type="Pfam" id="PF00133">
    <property type="entry name" value="tRNA-synt_1"/>
    <property type="match status" value="2"/>
</dbReference>
<organism evidence="14">
    <name type="scientific">Cladocopium goreaui</name>
    <dbReference type="NCBI Taxonomy" id="2562237"/>
    <lineage>
        <taxon>Eukaryota</taxon>
        <taxon>Sar</taxon>
        <taxon>Alveolata</taxon>
        <taxon>Dinophyceae</taxon>
        <taxon>Suessiales</taxon>
        <taxon>Symbiodiniaceae</taxon>
        <taxon>Cladocopium</taxon>
    </lineage>
</organism>
<evidence type="ECO:0000256" key="2">
    <source>
        <dbReference type="ARBA" id="ARBA00013164"/>
    </source>
</evidence>
<evidence type="ECO:0000256" key="3">
    <source>
        <dbReference type="ARBA" id="ARBA00022598"/>
    </source>
</evidence>
<dbReference type="PANTHER" id="PTHR45794:SF1">
    <property type="entry name" value="LEUCINE--TRNA LIGASE, CYTOPLASMIC"/>
    <property type="match status" value="1"/>
</dbReference>
<dbReference type="InterPro" id="IPR004493">
    <property type="entry name" value="Leu-tRNA-synth_Ia_arc/euk"/>
</dbReference>
<dbReference type="InterPro" id="IPR009008">
    <property type="entry name" value="Val/Leu/Ile-tRNA-synth_edit"/>
</dbReference>
<accession>A0A9P1DRJ5</accession>
<dbReference type="InterPro" id="IPR001412">
    <property type="entry name" value="aa-tRNA-synth_I_CS"/>
</dbReference>
<dbReference type="InterPro" id="IPR014729">
    <property type="entry name" value="Rossmann-like_a/b/a_fold"/>
</dbReference>
<gene>
    <name evidence="14" type="ORF">C1SCF055_LOCUS39950</name>
</gene>
<dbReference type="InterPro" id="IPR009080">
    <property type="entry name" value="tRNAsynth_Ia_anticodon-bd"/>
</dbReference>
<dbReference type="Pfam" id="PF08264">
    <property type="entry name" value="Anticodon_1"/>
    <property type="match status" value="1"/>
</dbReference>
<dbReference type="FunFam" id="3.90.740.10:FF:000001">
    <property type="entry name" value="Leucine--tRNA ligase, cytoplasmic"/>
    <property type="match status" value="1"/>
</dbReference>
<dbReference type="Gene3D" id="3.40.50.620">
    <property type="entry name" value="HUPs"/>
    <property type="match status" value="1"/>
</dbReference>
<evidence type="ECO:0000259" key="11">
    <source>
        <dbReference type="Pfam" id="PF00133"/>
    </source>
</evidence>
<feature type="region of interest" description="Disordered" evidence="10">
    <location>
        <begin position="418"/>
        <end position="437"/>
    </location>
</feature>
<evidence type="ECO:0000259" key="13">
    <source>
        <dbReference type="Pfam" id="PF24810"/>
    </source>
</evidence>
<dbReference type="EMBL" id="CAMXCT010006513">
    <property type="protein sequence ID" value="CAI4015099.1"/>
    <property type="molecule type" value="Genomic_DNA"/>
</dbReference>
<evidence type="ECO:0000256" key="6">
    <source>
        <dbReference type="ARBA" id="ARBA00022917"/>
    </source>
</evidence>
<dbReference type="EMBL" id="CAMXCT020006513">
    <property type="protein sequence ID" value="CAL1168474.1"/>
    <property type="molecule type" value="Genomic_DNA"/>
</dbReference>
<keyword evidence="5 9" id="KW-0067">ATP-binding</keyword>
<feature type="region of interest" description="Disordered" evidence="10">
    <location>
        <begin position="1"/>
        <end position="38"/>
    </location>
</feature>
<dbReference type="InterPro" id="IPR013155">
    <property type="entry name" value="M/V/L/I-tRNA-synth_anticd-bd"/>
</dbReference>
<comment type="caution">
    <text evidence="14">The sequence shown here is derived from an EMBL/GenBank/DDBJ whole genome shotgun (WGS) entry which is preliminary data.</text>
</comment>
<proteinExistence type="inferred from homology"/>
<feature type="domain" description="Aminoacyl-tRNA synthetase class Ia" evidence="11">
    <location>
        <begin position="267"/>
        <end position="834"/>
    </location>
</feature>
<evidence type="ECO:0000256" key="9">
    <source>
        <dbReference type="RuleBase" id="RU363035"/>
    </source>
</evidence>
<dbReference type="OrthoDB" id="10249672at2759"/>
<evidence type="ECO:0000313" key="16">
    <source>
        <dbReference type="Proteomes" id="UP001152797"/>
    </source>
</evidence>
<dbReference type="EMBL" id="CAMXCT030006513">
    <property type="protein sequence ID" value="CAL4802411.1"/>
    <property type="molecule type" value="Genomic_DNA"/>
</dbReference>
<dbReference type="NCBIfam" id="TIGR00395">
    <property type="entry name" value="leuS_arch"/>
    <property type="match status" value="1"/>
</dbReference>
<dbReference type="Gene3D" id="3.90.740.10">
    <property type="entry name" value="Valyl/Leucyl/Isoleucyl-tRNA synthetase, editing domain"/>
    <property type="match status" value="1"/>
</dbReference>
<evidence type="ECO:0000256" key="10">
    <source>
        <dbReference type="SAM" id="MobiDB-lite"/>
    </source>
</evidence>
<dbReference type="GO" id="GO:0005524">
    <property type="term" value="F:ATP binding"/>
    <property type="evidence" value="ECO:0007669"/>
    <property type="project" value="UniProtKB-KW"/>
</dbReference>
<dbReference type="Proteomes" id="UP001152797">
    <property type="component" value="Unassembled WGS sequence"/>
</dbReference>
<keyword evidence="16" id="KW-1185">Reference proteome</keyword>
<evidence type="ECO:0000256" key="8">
    <source>
        <dbReference type="ARBA" id="ARBA00030520"/>
    </source>
</evidence>
<feature type="compositionally biased region" description="Polar residues" evidence="10">
    <location>
        <begin position="428"/>
        <end position="437"/>
    </location>
</feature>
<keyword evidence="3 9" id="KW-0436">Ligase</keyword>
<dbReference type="AlphaFoldDB" id="A0A9P1DRJ5"/>
<comment type="similarity">
    <text evidence="1 9">Belongs to the class-I aminoacyl-tRNA synthetase family.</text>
</comment>
<dbReference type="Gene3D" id="1.10.730.10">
    <property type="entry name" value="Isoleucyl-tRNA Synthetase, Domain 1"/>
    <property type="match status" value="1"/>
</dbReference>
<keyword evidence="6 9" id="KW-0648">Protein biosynthesis</keyword>
<evidence type="ECO:0000256" key="5">
    <source>
        <dbReference type="ARBA" id="ARBA00022840"/>
    </source>
</evidence>
<name>A0A9P1DRJ5_9DINO</name>
<evidence type="ECO:0000256" key="4">
    <source>
        <dbReference type="ARBA" id="ARBA00022741"/>
    </source>
</evidence>
<dbReference type="GO" id="GO:0004823">
    <property type="term" value="F:leucine-tRNA ligase activity"/>
    <property type="evidence" value="ECO:0007669"/>
    <property type="project" value="UniProtKB-EC"/>
</dbReference>
<evidence type="ECO:0000259" key="12">
    <source>
        <dbReference type="Pfam" id="PF08264"/>
    </source>
</evidence>
<keyword evidence="7 9" id="KW-0030">Aminoacyl-tRNA synthetase</keyword>
<dbReference type="GO" id="GO:0002161">
    <property type="term" value="F:aminoacyl-tRNA deacylase activity"/>
    <property type="evidence" value="ECO:0007669"/>
    <property type="project" value="InterPro"/>
</dbReference>
<evidence type="ECO:0000313" key="14">
    <source>
        <dbReference type="EMBL" id="CAI4015099.1"/>
    </source>
</evidence>
<reference evidence="14" key="1">
    <citation type="submission" date="2022-10" db="EMBL/GenBank/DDBJ databases">
        <authorList>
            <person name="Chen Y."/>
            <person name="Dougan E. K."/>
            <person name="Chan C."/>
            <person name="Rhodes N."/>
            <person name="Thang M."/>
        </authorList>
    </citation>
    <scope>NUCLEOTIDE SEQUENCE</scope>
</reference>
<dbReference type="InterPro" id="IPR002300">
    <property type="entry name" value="aa-tRNA-synth_Ia"/>
</dbReference>
<dbReference type="SUPFAM" id="SSF52374">
    <property type="entry name" value="Nucleotidylyl transferase"/>
    <property type="match status" value="1"/>
</dbReference>